<dbReference type="SUPFAM" id="SSF57997">
    <property type="entry name" value="Tropomyosin"/>
    <property type="match status" value="1"/>
</dbReference>
<comment type="caution">
    <text evidence="9">The sequence shown here is derived from an EMBL/GenBank/DDBJ whole genome shotgun (WGS) entry which is preliminary data.</text>
</comment>
<evidence type="ECO:0000256" key="3">
    <source>
        <dbReference type="ARBA" id="ARBA00022692"/>
    </source>
</evidence>
<dbReference type="Proteomes" id="UP000564536">
    <property type="component" value="Unassembled WGS sequence"/>
</dbReference>
<gene>
    <name evidence="9" type="ORF">HB943_01120</name>
</gene>
<sequence length="1073" mass="121159">MLGTGFFVGLKATGPDMLRTADDYFNDYNLPDYTVLSTYGMDQSDIDIIAENKAVKSIEAVYSEDVFLKDKNFVTKVFSYNIKDKQETSKYRIEAGRLPKKSGEIALDSKEILKSNYKIGEKVSFVDGKKKPFSDTFKVNSYTIVGFVSTPIYIETKNRGDSTIGKGTTDAFALIPTQDFNKKTYSSVRLFFEDNASPYAFGSDYDALVKKEEKNLSKALKSHATERLASFKVEREQTIKDSEKKLADGRQELEQARQKLATAKTTLNTEKSKFATQKSEFNRKMREKQAEIDTATVKLSEARKKIDNSKATISKSETEIASYEADIKKNKAELDKSEKQLNEANKQIKDGEDQIDLLKQQSQLVDPANPPSDVEKAAAEQQIKEAQASLDAQKQEYNASQATFDAKKAELESGEQQLNMQKQKLADSKKSIQTGEADYKTNTTKLSSAKQELTKKKQDVTKQLAAGQEKLDDADKEYQSNRATFNKEEVDSEKTLTRAAEDIDRMKTKLDSLPEPSYYVLDRTNNIGYNEYKENANRLTSLATIFPAFFFFVAALVCLTTMTRMVEEQRIQMGTLKALGYPNRDIIIKFLIYGILASLAGVALGTVIGLHIFPRAIYSIYTIIFHVPTIQISFYLEYTLITLAVGILCTVIPVYFASYKEFSATTSELMRPKVPKSGKRLFLERVPAIWDRISYINKITLRNFFHRKVRMMMTIVGIAGSTSLLIIGIGLFDSIKGTVESQYSKMFHYDALITKSNDANKSDIKAYDDLLQDKNITNKLDILLEQVQTVHEGQKPQKTFIMVPNDIKNLSNFVALHDRVNQKSFAVPNNGAIISEKLATLFQAKKGDTIQLKEADGNIHKVKVANIAENYIGHYVYMSGDYYNKTFGKAPSYDTNLLLLKNTSDKWQTKFSETLNTNPIVLKSLFSTDIQSDLNKTFRSLTLVVGIIIVSAGLLTFVVLYNMININILEKTRDLATLKVLGFYNKELIQMLYREIFILIVFGILGGSLLGTILYRIVLKTSEIDTVMFNPALYFPTFLYSAITIFVFSVIVMNFMSLKFKKINMIEALKSVE</sequence>
<dbReference type="InterPro" id="IPR038766">
    <property type="entry name" value="Membrane_comp_ABC_pdt"/>
</dbReference>
<dbReference type="PANTHER" id="PTHR30287">
    <property type="entry name" value="MEMBRANE COMPONENT OF PREDICTED ABC SUPERFAMILY METABOLITE UPTAKE TRANSPORTER"/>
    <property type="match status" value="1"/>
</dbReference>
<keyword evidence="2" id="KW-1003">Cell membrane</keyword>
<dbReference type="InterPro" id="IPR003838">
    <property type="entry name" value="ABC3_permease_C"/>
</dbReference>
<organism evidence="9 10">
    <name type="scientific">Listeria weihenstephanensis</name>
    <dbReference type="NCBI Taxonomy" id="1006155"/>
    <lineage>
        <taxon>Bacteria</taxon>
        <taxon>Bacillati</taxon>
        <taxon>Bacillota</taxon>
        <taxon>Bacilli</taxon>
        <taxon>Bacillales</taxon>
        <taxon>Listeriaceae</taxon>
        <taxon>Listeria</taxon>
    </lineage>
</organism>
<feature type="domain" description="ABC3 transporter permease C-terminal" evidence="8">
    <location>
        <begin position="545"/>
        <end position="659"/>
    </location>
</feature>
<comment type="subcellular location">
    <subcellularLocation>
        <location evidence="1">Cell membrane</location>
        <topology evidence="1">Multi-pass membrane protein</topology>
    </subcellularLocation>
</comment>
<feature type="transmembrane region" description="Helical" evidence="7">
    <location>
        <begin position="545"/>
        <end position="566"/>
    </location>
</feature>
<dbReference type="Pfam" id="PF02687">
    <property type="entry name" value="FtsX"/>
    <property type="match status" value="2"/>
</dbReference>
<feature type="transmembrane region" description="Helical" evidence="7">
    <location>
        <begin position="1038"/>
        <end position="1056"/>
    </location>
</feature>
<name>A0A841Z465_9LIST</name>
<feature type="transmembrane region" description="Helical" evidence="7">
    <location>
        <begin position="586"/>
        <end position="612"/>
    </location>
</feature>
<feature type="transmembrane region" description="Helical" evidence="7">
    <location>
        <begin position="632"/>
        <end position="656"/>
    </location>
</feature>
<keyword evidence="4 7" id="KW-1133">Transmembrane helix</keyword>
<feature type="coiled-coil region" evidence="6">
    <location>
        <begin position="450"/>
        <end position="477"/>
    </location>
</feature>
<evidence type="ECO:0000256" key="2">
    <source>
        <dbReference type="ARBA" id="ARBA00022475"/>
    </source>
</evidence>
<feature type="domain" description="ABC3 transporter permease C-terminal" evidence="8">
    <location>
        <begin position="947"/>
        <end position="1064"/>
    </location>
</feature>
<reference evidence="9 10" key="1">
    <citation type="submission" date="2020-03" db="EMBL/GenBank/DDBJ databases">
        <title>Soil Listeria distribution.</title>
        <authorList>
            <person name="Liao J."/>
            <person name="Wiedmann M."/>
        </authorList>
    </citation>
    <scope>NUCLEOTIDE SEQUENCE [LARGE SCALE GENOMIC DNA]</scope>
    <source>
        <strain evidence="9 10">FSL L7-1523</strain>
    </source>
</reference>
<feature type="transmembrane region" description="Helical" evidence="7">
    <location>
        <begin position="941"/>
        <end position="964"/>
    </location>
</feature>
<feature type="transmembrane region" description="Helical" evidence="7">
    <location>
        <begin position="711"/>
        <end position="732"/>
    </location>
</feature>
<evidence type="ECO:0000313" key="10">
    <source>
        <dbReference type="Proteomes" id="UP000564536"/>
    </source>
</evidence>
<keyword evidence="5 7" id="KW-0472">Membrane</keyword>
<dbReference type="GO" id="GO:0005886">
    <property type="term" value="C:plasma membrane"/>
    <property type="evidence" value="ECO:0007669"/>
    <property type="project" value="UniProtKB-SubCell"/>
</dbReference>
<keyword evidence="3 7" id="KW-0812">Transmembrane</keyword>
<dbReference type="Gene3D" id="1.10.287.1490">
    <property type="match status" value="1"/>
</dbReference>
<accession>A0A841Z465</accession>
<protein>
    <submittedName>
        <fullName evidence="9">FtsX-like permease family protein</fullName>
    </submittedName>
</protein>
<evidence type="ECO:0000313" key="9">
    <source>
        <dbReference type="EMBL" id="MBC1499183.1"/>
    </source>
</evidence>
<proteinExistence type="predicted"/>
<dbReference type="AlphaFoldDB" id="A0A841Z465"/>
<evidence type="ECO:0000259" key="8">
    <source>
        <dbReference type="Pfam" id="PF02687"/>
    </source>
</evidence>
<feature type="transmembrane region" description="Helical" evidence="7">
    <location>
        <begin position="996"/>
        <end position="1018"/>
    </location>
</feature>
<dbReference type="EMBL" id="JAARRL010000001">
    <property type="protein sequence ID" value="MBC1499183.1"/>
    <property type="molecule type" value="Genomic_DNA"/>
</dbReference>
<feature type="coiled-coil region" evidence="6">
    <location>
        <begin position="239"/>
        <end position="424"/>
    </location>
</feature>
<evidence type="ECO:0000256" key="6">
    <source>
        <dbReference type="SAM" id="Coils"/>
    </source>
</evidence>
<dbReference type="PANTHER" id="PTHR30287:SF1">
    <property type="entry name" value="INNER MEMBRANE PROTEIN"/>
    <property type="match status" value="1"/>
</dbReference>
<evidence type="ECO:0000256" key="7">
    <source>
        <dbReference type="SAM" id="Phobius"/>
    </source>
</evidence>
<evidence type="ECO:0000256" key="1">
    <source>
        <dbReference type="ARBA" id="ARBA00004651"/>
    </source>
</evidence>
<evidence type="ECO:0000256" key="5">
    <source>
        <dbReference type="ARBA" id="ARBA00023136"/>
    </source>
</evidence>
<evidence type="ECO:0000256" key="4">
    <source>
        <dbReference type="ARBA" id="ARBA00022989"/>
    </source>
</evidence>
<keyword evidence="6" id="KW-0175">Coiled coil</keyword>